<sequence>MSNLSKNSRVFFGILLLGLSLSLVVFVGYAQTLKSYQEQTREAILAQAEVAKLNIEQILSSGVPLQDIAGLQTLLSPIADTDPSVVDLRLTSGETELYRYTNTVIEGNLITIPLNNKFSRAGSLDILLSDAPIKEKVDASFLILLWAMVILLSLFIWSVTLNQSGSRYLKSFSVIFLTMTMLVVVLVTVLLKQSLENKADSMANIIGHRLAPVLQADIDPALVGGMDTMLADFIRSNKEVASLTVFVDEKVIARSEDNQHSQVLSKLAEYESEDDRGNVIHIAFHPEVLLGQLLKVLKSFAILFGGCAFVCFAFVKLLSKDAAVNDQSKDDVLDKIKPLLLMTVLMEALMAPILPQFIEQVAIDAGYTDAAASIFFSLYFLGFTLTLLPASKVAEYADNRRVLFAGICLAALGSLAIFFSDHITVLLSARFISGVGQAAVFIAVQQYILSYSNQHNKTQATGIIVFCFNAGFIAGAAFGALLADMLGVHGIFALSAMIGFGMFLFAQWLPALASKTDMQRPVSKVMMVKNAAIELARDSARYLRKASFLRTLLLVGIPAKMLLTGVVFFAVPLLMADQGIAKESVGQVLMTYAIVVLFVNGKVTPMIDKKGSAKLSLSVGSFITASALLTLGWGLERDAMSMTVLVTTFAMILLGLSHGLINAPVVTQIVSSVPNDEEAKAAATYRFLERIGHVTGAMLIGVLITSFSVSLSFTLLAAFFVLAGLVFFLTSTTNADRQAMNEVQS</sequence>
<feature type="transmembrane region" description="Helical" evidence="6">
    <location>
        <begin position="687"/>
        <end position="707"/>
    </location>
</feature>
<dbReference type="Pfam" id="PF07690">
    <property type="entry name" value="MFS_1"/>
    <property type="match status" value="1"/>
</dbReference>
<accession>A0A2N7LFF8</accession>
<dbReference type="PANTHER" id="PTHR43124">
    <property type="entry name" value="PURINE EFFLUX PUMP PBUE"/>
    <property type="match status" value="1"/>
</dbReference>
<organism evidence="8 9">
    <name type="scientific">Enterovibrio norvegicus</name>
    <dbReference type="NCBI Taxonomy" id="188144"/>
    <lineage>
        <taxon>Bacteria</taxon>
        <taxon>Pseudomonadati</taxon>
        <taxon>Pseudomonadota</taxon>
        <taxon>Gammaproteobacteria</taxon>
        <taxon>Vibrionales</taxon>
        <taxon>Vibrionaceae</taxon>
        <taxon>Enterovibrio</taxon>
    </lineage>
</organism>
<dbReference type="GO" id="GO:0022857">
    <property type="term" value="F:transmembrane transporter activity"/>
    <property type="evidence" value="ECO:0007669"/>
    <property type="project" value="InterPro"/>
</dbReference>
<feature type="domain" description="Major facilitator superfamily (MFS) profile" evidence="7">
    <location>
        <begin position="332"/>
        <end position="735"/>
    </location>
</feature>
<feature type="transmembrane region" description="Helical" evidence="6">
    <location>
        <begin position="615"/>
        <end position="635"/>
    </location>
</feature>
<feature type="transmembrane region" description="Helical" evidence="6">
    <location>
        <begin position="339"/>
        <end position="358"/>
    </location>
</feature>
<feature type="transmembrane region" description="Helical" evidence="6">
    <location>
        <begin position="641"/>
        <end position="666"/>
    </location>
</feature>
<dbReference type="InterPro" id="IPR020846">
    <property type="entry name" value="MFS_dom"/>
</dbReference>
<feature type="transmembrane region" description="Helical" evidence="6">
    <location>
        <begin position="431"/>
        <end position="449"/>
    </location>
</feature>
<feature type="transmembrane region" description="Helical" evidence="6">
    <location>
        <begin position="461"/>
        <end position="482"/>
    </location>
</feature>
<evidence type="ECO:0000256" key="4">
    <source>
        <dbReference type="ARBA" id="ARBA00022989"/>
    </source>
</evidence>
<reference evidence="9" key="1">
    <citation type="submission" date="2016-07" db="EMBL/GenBank/DDBJ databases">
        <title>Nontailed viruses are major unrecognized killers of bacteria in the ocean.</title>
        <authorList>
            <person name="Kauffman K."/>
            <person name="Hussain F."/>
            <person name="Yang J."/>
            <person name="Arevalo P."/>
            <person name="Brown J."/>
            <person name="Cutler M."/>
            <person name="Kelly L."/>
            <person name="Polz M.F."/>
        </authorList>
    </citation>
    <scope>NUCLEOTIDE SEQUENCE [LARGE SCALE GENOMIC DNA]</scope>
    <source>
        <strain evidence="9">10N.261.45.A10</strain>
    </source>
</reference>
<evidence type="ECO:0000256" key="3">
    <source>
        <dbReference type="ARBA" id="ARBA00022692"/>
    </source>
</evidence>
<dbReference type="PANTHER" id="PTHR43124:SF3">
    <property type="entry name" value="CHLORAMPHENICOL EFFLUX PUMP RV0191"/>
    <property type="match status" value="1"/>
</dbReference>
<evidence type="ECO:0000313" key="8">
    <source>
        <dbReference type="EMBL" id="PMN94187.1"/>
    </source>
</evidence>
<evidence type="ECO:0000259" key="7">
    <source>
        <dbReference type="PROSITE" id="PS50850"/>
    </source>
</evidence>
<feature type="transmembrane region" description="Helical" evidence="6">
    <location>
        <begin position="402"/>
        <end position="419"/>
    </location>
</feature>
<keyword evidence="3 6" id="KW-0812">Transmembrane</keyword>
<dbReference type="SUPFAM" id="SSF103473">
    <property type="entry name" value="MFS general substrate transporter"/>
    <property type="match status" value="1"/>
</dbReference>
<name>A0A2N7LFF8_9GAMM</name>
<dbReference type="STRING" id="1190603.A1OO_09960"/>
<feature type="transmembrane region" description="Helical" evidence="6">
    <location>
        <begin position="713"/>
        <end position="730"/>
    </location>
</feature>
<feature type="transmembrane region" description="Helical" evidence="6">
    <location>
        <begin position="299"/>
        <end position="318"/>
    </location>
</feature>
<comment type="subcellular location">
    <subcellularLocation>
        <location evidence="1">Cell membrane</location>
        <topology evidence="1">Multi-pass membrane protein</topology>
    </subcellularLocation>
</comment>
<dbReference type="AlphaFoldDB" id="A0A2N7LFF8"/>
<protein>
    <submittedName>
        <fullName evidence="8">MFS transporter</fullName>
    </submittedName>
</protein>
<feature type="transmembrane region" description="Helical" evidence="6">
    <location>
        <begin position="585"/>
        <end position="603"/>
    </location>
</feature>
<evidence type="ECO:0000256" key="6">
    <source>
        <dbReference type="SAM" id="Phobius"/>
    </source>
</evidence>
<feature type="transmembrane region" description="Helical" evidence="6">
    <location>
        <begin position="370"/>
        <end position="390"/>
    </location>
</feature>
<evidence type="ECO:0000313" key="9">
    <source>
        <dbReference type="Proteomes" id="UP000235387"/>
    </source>
</evidence>
<proteinExistence type="predicted"/>
<feature type="transmembrane region" description="Helical" evidence="6">
    <location>
        <begin position="551"/>
        <end position="573"/>
    </location>
</feature>
<dbReference type="Proteomes" id="UP000235387">
    <property type="component" value="Unassembled WGS sequence"/>
</dbReference>
<feature type="transmembrane region" description="Helical" evidence="6">
    <location>
        <begin position="172"/>
        <end position="191"/>
    </location>
</feature>
<evidence type="ECO:0000256" key="2">
    <source>
        <dbReference type="ARBA" id="ARBA00022475"/>
    </source>
</evidence>
<comment type="caution">
    <text evidence="8">The sequence shown here is derived from an EMBL/GenBank/DDBJ whole genome shotgun (WGS) entry which is preliminary data.</text>
</comment>
<evidence type="ECO:0000256" key="1">
    <source>
        <dbReference type="ARBA" id="ARBA00004651"/>
    </source>
</evidence>
<dbReference type="PROSITE" id="PS50850">
    <property type="entry name" value="MFS"/>
    <property type="match status" value="1"/>
</dbReference>
<dbReference type="InterPro" id="IPR011701">
    <property type="entry name" value="MFS"/>
</dbReference>
<dbReference type="InterPro" id="IPR050189">
    <property type="entry name" value="MFS_Efflux_Transporters"/>
</dbReference>
<keyword evidence="2" id="KW-1003">Cell membrane</keyword>
<feature type="transmembrane region" description="Helical" evidence="6">
    <location>
        <begin position="488"/>
        <end position="509"/>
    </location>
</feature>
<dbReference type="RefSeq" id="WP_102318687.1">
    <property type="nucleotide sequence ID" value="NZ_MCYQ01000033.1"/>
</dbReference>
<dbReference type="InterPro" id="IPR036259">
    <property type="entry name" value="MFS_trans_sf"/>
</dbReference>
<dbReference type="EMBL" id="MDAL01000008">
    <property type="protein sequence ID" value="PMN94187.1"/>
    <property type="molecule type" value="Genomic_DNA"/>
</dbReference>
<evidence type="ECO:0000256" key="5">
    <source>
        <dbReference type="ARBA" id="ARBA00023136"/>
    </source>
</evidence>
<feature type="transmembrane region" description="Helical" evidence="6">
    <location>
        <begin position="139"/>
        <end position="160"/>
    </location>
</feature>
<keyword evidence="5 6" id="KW-0472">Membrane</keyword>
<dbReference type="Gene3D" id="1.20.1250.20">
    <property type="entry name" value="MFS general substrate transporter like domains"/>
    <property type="match status" value="1"/>
</dbReference>
<gene>
    <name evidence="8" type="ORF">BCT23_10025</name>
</gene>
<dbReference type="GO" id="GO:0005886">
    <property type="term" value="C:plasma membrane"/>
    <property type="evidence" value="ECO:0007669"/>
    <property type="project" value="UniProtKB-SubCell"/>
</dbReference>
<keyword evidence="4 6" id="KW-1133">Transmembrane helix</keyword>